<dbReference type="EC" id="1.5.3.1" evidence="1"/>
<gene>
    <name evidence="1" type="ORF">F4695_000641</name>
</gene>
<keyword evidence="2" id="KW-1185">Reference proteome</keyword>
<dbReference type="InterPro" id="IPR007375">
    <property type="entry name" value="SoxG"/>
</dbReference>
<dbReference type="Pfam" id="PF04268">
    <property type="entry name" value="SoxG"/>
    <property type="match status" value="1"/>
</dbReference>
<name>A0A7X0JIJ1_9HYPH</name>
<comment type="caution">
    <text evidence="1">The sequence shown here is derived from an EMBL/GenBank/DDBJ whole genome shotgun (WGS) entry which is preliminary data.</text>
</comment>
<dbReference type="InterPro" id="IPR027266">
    <property type="entry name" value="TrmE/GcvT-like"/>
</dbReference>
<keyword evidence="1" id="KW-0560">Oxidoreductase</keyword>
<dbReference type="Proteomes" id="UP000585437">
    <property type="component" value="Unassembled WGS sequence"/>
</dbReference>
<dbReference type="RefSeq" id="WP_184653805.1">
    <property type="nucleotide sequence ID" value="NZ_JACHBU010000001.1"/>
</dbReference>
<accession>A0A7X0JIJ1</accession>
<organism evidence="1 2">
    <name type="scientific">Rhizobium soli</name>
    <dbReference type="NCBI Taxonomy" id="424798"/>
    <lineage>
        <taxon>Bacteria</taxon>
        <taxon>Pseudomonadati</taxon>
        <taxon>Pseudomonadota</taxon>
        <taxon>Alphaproteobacteria</taxon>
        <taxon>Hyphomicrobiales</taxon>
        <taxon>Rhizobiaceae</taxon>
        <taxon>Rhizobium/Agrobacterium group</taxon>
        <taxon>Rhizobium</taxon>
    </lineage>
</organism>
<dbReference type="EMBL" id="JACHBU010000001">
    <property type="protein sequence ID" value="MBB6507322.1"/>
    <property type="molecule type" value="Genomic_DNA"/>
</dbReference>
<reference evidence="1 2" key="1">
    <citation type="submission" date="2020-08" db="EMBL/GenBank/DDBJ databases">
        <title>The Agave Microbiome: Exploring the role of microbial communities in plant adaptations to desert environments.</title>
        <authorList>
            <person name="Partida-Martinez L.P."/>
        </authorList>
    </citation>
    <scope>NUCLEOTIDE SEQUENCE [LARGE SCALE GENOMIC DNA]</scope>
    <source>
        <strain evidence="1 2">AS3.12</strain>
    </source>
</reference>
<dbReference type="AlphaFoldDB" id="A0A7X0JIJ1"/>
<sequence length="183" mass="19137">MALTLLHRHALEDHILGFETSANPNHLCVARRPVIFSVLAHAGQEQAVGLALEAAPDIAPRFCGPAEWLAVSLTAGSETVAGHLSEISGASVVDQSDGKVLMAISGPSVRKILAKCVGVDLHPQAFAPGHSANMLFGHVAVNLARTGPDAFEIITPRSFAGSVYEDLMEMGREFALTASFSGG</sequence>
<dbReference type="SUPFAM" id="SSF103025">
    <property type="entry name" value="Folate-binding domain"/>
    <property type="match status" value="1"/>
</dbReference>
<dbReference type="Gene3D" id="3.30.1360.120">
    <property type="entry name" value="Probable tRNA modification gtpase trme, domain 1"/>
    <property type="match status" value="1"/>
</dbReference>
<proteinExistence type="predicted"/>
<evidence type="ECO:0000313" key="2">
    <source>
        <dbReference type="Proteomes" id="UP000585437"/>
    </source>
</evidence>
<evidence type="ECO:0000313" key="1">
    <source>
        <dbReference type="EMBL" id="MBB6507322.1"/>
    </source>
</evidence>
<dbReference type="GO" id="GO:0008115">
    <property type="term" value="F:sarcosine oxidase activity"/>
    <property type="evidence" value="ECO:0007669"/>
    <property type="project" value="UniProtKB-EC"/>
</dbReference>
<protein>
    <submittedName>
        <fullName evidence="1">Sarcosine oxidase subunit gamma</fullName>
        <ecNumber evidence="1">1.5.3.1</ecNumber>
    </submittedName>
</protein>